<accession>A0A7R9MHA6</accession>
<dbReference type="Proteomes" id="UP000728032">
    <property type="component" value="Unassembled WGS sequence"/>
</dbReference>
<dbReference type="SUPFAM" id="SSF56112">
    <property type="entry name" value="Protein kinase-like (PK-like)"/>
    <property type="match status" value="1"/>
</dbReference>
<evidence type="ECO:0000313" key="1">
    <source>
        <dbReference type="EMBL" id="CAD7660239.1"/>
    </source>
</evidence>
<dbReference type="InterPro" id="IPR011009">
    <property type="entry name" value="Kinase-like_dom_sf"/>
</dbReference>
<organism evidence="1">
    <name type="scientific">Oppiella nova</name>
    <dbReference type="NCBI Taxonomy" id="334625"/>
    <lineage>
        <taxon>Eukaryota</taxon>
        <taxon>Metazoa</taxon>
        <taxon>Ecdysozoa</taxon>
        <taxon>Arthropoda</taxon>
        <taxon>Chelicerata</taxon>
        <taxon>Arachnida</taxon>
        <taxon>Acari</taxon>
        <taxon>Acariformes</taxon>
        <taxon>Sarcoptiformes</taxon>
        <taxon>Oribatida</taxon>
        <taxon>Brachypylina</taxon>
        <taxon>Oppioidea</taxon>
        <taxon>Oppiidae</taxon>
        <taxon>Oppiella</taxon>
    </lineage>
</organism>
<dbReference type="EMBL" id="CAJPVJ010019660">
    <property type="protein sequence ID" value="CAG2177377.1"/>
    <property type="molecule type" value="Genomic_DNA"/>
</dbReference>
<name>A0A7R9MHA6_9ACAR</name>
<sequence length="89" mass="10746">MLLFAHIYSVRHKLTQQTYSLFKMHIKYGFKDMMQTNDFLMDIRHLFDVKSKHVLKYYSSWIEHDLDDPFLIPAPFEQAQIGHINMLVQ</sequence>
<dbReference type="EMBL" id="OC934485">
    <property type="protein sequence ID" value="CAD7660239.1"/>
    <property type="molecule type" value="Genomic_DNA"/>
</dbReference>
<proteinExistence type="predicted"/>
<gene>
    <name evidence="1" type="ORF">ONB1V03_LOCUS16809</name>
</gene>
<keyword evidence="2" id="KW-1185">Reference proteome</keyword>
<evidence type="ECO:0000313" key="2">
    <source>
        <dbReference type="Proteomes" id="UP000728032"/>
    </source>
</evidence>
<dbReference type="AlphaFoldDB" id="A0A7R9MHA6"/>
<dbReference type="Gene3D" id="3.30.200.20">
    <property type="entry name" value="Phosphorylase Kinase, domain 1"/>
    <property type="match status" value="1"/>
</dbReference>
<reference evidence="1" key="1">
    <citation type="submission" date="2020-11" db="EMBL/GenBank/DDBJ databases">
        <authorList>
            <person name="Tran Van P."/>
        </authorList>
    </citation>
    <scope>NUCLEOTIDE SEQUENCE</scope>
</reference>
<protein>
    <submittedName>
        <fullName evidence="1">Uncharacterized protein</fullName>
    </submittedName>
</protein>